<feature type="compositionally biased region" description="Acidic residues" evidence="1">
    <location>
        <begin position="84"/>
        <end position="95"/>
    </location>
</feature>
<evidence type="ECO:0000313" key="2">
    <source>
        <dbReference type="EMBL" id="TNN66631.1"/>
    </source>
</evidence>
<name>A0A4Z2HM71_9TELE</name>
<dbReference type="AlphaFoldDB" id="A0A4Z2HM71"/>
<evidence type="ECO:0000313" key="3">
    <source>
        <dbReference type="Proteomes" id="UP000314294"/>
    </source>
</evidence>
<dbReference type="Proteomes" id="UP000314294">
    <property type="component" value="Unassembled WGS sequence"/>
</dbReference>
<evidence type="ECO:0000256" key="1">
    <source>
        <dbReference type="SAM" id="MobiDB-lite"/>
    </source>
</evidence>
<reference evidence="2 3" key="1">
    <citation type="submission" date="2019-03" db="EMBL/GenBank/DDBJ databases">
        <title>First draft genome of Liparis tanakae, snailfish: a comprehensive survey of snailfish specific genes.</title>
        <authorList>
            <person name="Kim W."/>
            <person name="Song I."/>
            <person name="Jeong J.-H."/>
            <person name="Kim D."/>
            <person name="Kim S."/>
            <person name="Ryu S."/>
            <person name="Song J.Y."/>
            <person name="Lee S.K."/>
        </authorList>
    </citation>
    <scope>NUCLEOTIDE SEQUENCE [LARGE SCALE GENOMIC DNA]</scope>
    <source>
        <tissue evidence="2">Muscle</tissue>
    </source>
</reference>
<feature type="region of interest" description="Disordered" evidence="1">
    <location>
        <begin position="149"/>
        <end position="229"/>
    </location>
</feature>
<protein>
    <submittedName>
        <fullName evidence="2">Uncharacterized protein</fullName>
    </submittedName>
</protein>
<comment type="caution">
    <text evidence="2">The sequence shown here is derived from an EMBL/GenBank/DDBJ whole genome shotgun (WGS) entry which is preliminary data.</text>
</comment>
<feature type="region of interest" description="Disordered" evidence="1">
    <location>
        <begin position="1"/>
        <end position="25"/>
    </location>
</feature>
<organism evidence="2 3">
    <name type="scientific">Liparis tanakae</name>
    <name type="common">Tanaka's snailfish</name>
    <dbReference type="NCBI Taxonomy" id="230148"/>
    <lineage>
        <taxon>Eukaryota</taxon>
        <taxon>Metazoa</taxon>
        <taxon>Chordata</taxon>
        <taxon>Craniata</taxon>
        <taxon>Vertebrata</taxon>
        <taxon>Euteleostomi</taxon>
        <taxon>Actinopterygii</taxon>
        <taxon>Neopterygii</taxon>
        <taxon>Teleostei</taxon>
        <taxon>Neoteleostei</taxon>
        <taxon>Acanthomorphata</taxon>
        <taxon>Eupercaria</taxon>
        <taxon>Perciformes</taxon>
        <taxon>Cottioidei</taxon>
        <taxon>Cottales</taxon>
        <taxon>Liparidae</taxon>
        <taxon>Liparis</taxon>
    </lineage>
</organism>
<feature type="region of interest" description="Disordered" evidence="1">
    <location>
        <begin position="72"/>
        <end position="134"/>
    </location>
</feature>
<accession>A0A4Z2HM71</accession>
<dbReference type="EMBL" id="SRLO01000216">
    <property type="protein sequence ID" value="TNN66631.1"/>
    <property type="molecule type" value="Genomic_DNA"/>
</dbReference>
<feature type="compositionally biased region" description="Polar residues" evidence="1">
    <location>
        <begin position="219"/>
        <end position="229"/>
    </location>
</feature>
<sequence length="229" mass="25786">MGGERCRRGNKPSSTDSQELPPARKFKLKVQGSAVGQHVSTVMSTRSPAHSRSFTDQQQAVGFEVEAGTLVFTLPGGGGQKKEEEEEEEEEEEKDLEPAGLPLEQLRLHELGSTFTPRARRGNGSVARIPTLAPQRKSIRSIPLLVWESRREQEEEEEEEEEEAKQCMPHMSHTNRPRIQQGPLETTSDHLRPLETTSDHVRPLETTYLDVASQRGDHNGQNQDGYRRD</sequence>
<feature type="compositionally biased region" description="Basic and acidic residues" evidence="1">
    <location>
        <begin position="187"/>
        <end position="203"/>
    </location>
</feature>
<proteinExistence type="predicted"/>
<feature type="compositionally biased region" description="Polar residues" evidence="1">
    <location>
        <begin position="172"/>
        <end position="186"/>
    </location>
</feature>
<feature type="compositionally biased region" description="Acidic residues" evidence="1">
    <location>
        <begin position="154"/>
        <end position="163"/>
    </location>
</feature>
<keyword evidence="3" id="KW-1185">Reference proteome</keyword>
<gene>
    <name evidence="2" type="ORF">EYF80_023165</name>
</gene>